<evidence type="ECO:0000313" key="9">
    <source>
        <dbReference type="Proteomes" id="UP000825935"/>
    </source>
</evidence>
<feature type="domain" description="RecX second three-helical" evidence="6">
    <location>
        <begin position="383"/>
        <end position="419"/>
    </location>
</feature>
<organism evidence="8 9">
    <name type="scientific">Ceratopteris richardii</name>
    <name type="common">Triangle waterfern</name>
    <dbReference type="NCBI Taxonomy" id="49495"/>
    <lineage>
        <taxon>Eukaryota</taxon>
        <taxon>Viridiplantae</taxon>
        <taxon>Streptophyta</taxon>
        <taxon>Embryophyta</taxon>
        <taxon>Tracheophyta</taxon>
        <taxon>Polypodiopsida</taxon>
        <taxon>Polypodiidae</taxon>
        <taxon>Polypodiales</taxon>
        <taxon>Pteridineae</taxon>
        <taxon>Pteridaceae</taxon>
        <taxon>Parkerioideae</taxon>
        <taxon>Ceratopteris</taxon>
    </lineage>
</organism>
<evidence type="ECO:0000313" key="8">
    <source>
        <dbReference type="EMBL" id="KAH7445812.1"/>
    </source>
</evidence>
<dbReference type="PANTHER" id="PTHR33602">
    <property type="entry name" value="REGULATORY PROTEIN RECX FAMILY PROTEIN"/>
    <property type="match status" value="1"/>
</dbReference>
<dbReference type="AlphaFoldDB" id="A0A8T2VEM7"/>
<name>A0A8T2VEM7_CERRI</name>
<comment type="similarity">
    <text evidence="2">Belongs to the RecX family.</text>
</comment>
<protein>
    <recommendedName>
        <fullName evidence="3">Regulatory protein RecX</fullName>
    </recommendedName>
</protein>
<feature type="region of interest" description="Disordered" evidence="5">
    <location>
        <begin position="136"/>
        <end position="167"/>
    </location>
</feature>
<dbReference type="InterPro" id="IPR053926">
    <property type="entry name" value="RecX_HTH_1st"/>
</dbReference>
<evidence type="ECO:0000259" key="7">
    <source>
        <dbReference type="Pfam" id="PF21982"/>
    </source>
</evidence>
<keyword evidence="9" id="KW-1185">Reference proteome</keyword>
<evidence type="ECO:0000259" key="6">
    <source>
        <dbReference type="Pfam" id="PF02631"/>
    </source>
</evidence>
<dbReference type="GO" id="GO:0005737">
    <property type="term" value="C:cytoplasm"/>
    <property type="evidence" value="ECO:0007669"/>
    <property type="project" value="UniProtKB-SubCell"/>
</dbReference>
<dbReference type="InterPro" id="IPR053924">
    <property type="entry name" value="RecX_HTH_2nd"/>
</dbReference>
<comment type="subcellular location">
    <subcellularLocation>
        <location evidence="1">Cytoplasm</location>
    </subcellularLocation>
</comment>
<keyword evidence="4" id="KW-0963">Cytoplasm</keyword>
<comment type="caution">
    <text evidence="8">The sequence shown here is derived from an EMBL/GenBank/DDBJ whole genome shotgun (WGS) entry which is preliminary data.</text>
</comment>
<reference evidence="8" key="1">
    <citation type="submission" date="2021-08" db="EMBL/GenBank/DDBJ databases">
        <title>WGS assembly of Ceratopteris richardii.</title>
        <authorList>
            <person name="Marchant D.B."/>
            <person name="Chen G."/>
            <person name="Jenkins J."/>
            <person name="Shu S."/>
            <person name="Leebens-Mack J."/>
            <person name="Grimwood J."/>
            <person name="Schmutz J."/>
            <person name="Soltis P."/>
            <person name="Soltis D."/>
            <person name="Chen Z.-H."/>
        </authorList>
    </citation>
    <scope>NUCLEOTIDE SEQUENCE</scope>
    <source>
        <strain evidence="8">Whitten #5841</strain>
        <tissue evidence="8">Leaf</tissue>
    </source>
</reference>
<dbReference type="HAMAP" id="MF_01114">
    <property type="entry name" value="RecX"/>
    <property type="match status" value="1"/>
</dbReference>
<dbReference type="EMBL" id="CM035406">
    <property type="protein sequence ID" value="KAH7445812.1"/>
    <property type="molecule type" value="Genomic_DNA"/>
</dbReference>
<accession>A0A8T2VEM7</accession>
<sequence length="503" mass="56977">MDSLSMLEQGMMQAYWPLTRLAPKQQATLLQSVCRLAICKLSNSSGPVRYVPKTRRKPSQAQDDHTSGLNHQVDDASVINHHLKDHLARKRASEAQEFREKSNLLEGSHQGLPFLQLKTDAGSCLYIDEQVVTSRGSNNLSYDSNDEREIVPSSSNPSQGEERSEGEQLGMCMVAHNATSHAETRTSLSGGSSFFMSPTSVLQAGESINTLEARGEDIAVSMSGNNLIRHTERRSFKANKYKYPKKRESDVNKETKTQIWQDAERFLEKIQGTQYRNLEATRMSHTPLDGFINNGNDDDKFQLTADENIGLSEAEHRIERSFCSYSTAEKEHAKNQAIRYLSMRPYTAEQLRKKLLGRGIVSDLVDYAISIVQTCGLQSDIGYAETFSYSRFKHGGWGPQRIKLGLKQRGVSEEIINAAIENVFSGKDLDIEQDWSYRSRLKISKSAMDHLLAQTVKQWNRGRNVTIEAKTRRIVSWLQYRGYSYDIVKYVLMHLKTKCVVDD</sequence>
<evidence type="ECO:0000256" key="5">
    <source>
        <dbReference type="SAM" id="MobiDB-lite"/>
    </source>
</evidence>
<proteinExistence type="inferred from homology"/>
<dbReference type="PANTHER" id="PTHR33602:SF1">
    <property type="entry name" value="REGULATORY PROTEIN RECX FAMILY PROTEIN"/>
    <property type="match status" value="1"/>
</dbReference>
<dbReference type="OrthoDB" id="543346at2759"/>
<feature type="domain" description="RecX first three-helical" evidence="7">
    <location>
        <begin position="333"/>
        <end position="369"/>
    </location>
</feature>
<evidence type="ECO:0000256" key="2">
    <source>
        <dbReference type="ARBA" id="ARBA00009695"/>
    </source>
</evidence>
<evidence type="ECO:0000256" key="4">
    <source>
        <dbReference type="ARBA" id="ARBA00022490"/>
    </source>
</evidence>
<dbReference type="GO" id="GO:0006282">
    <property type="term" value="P:regulation of DNA repair"/>
    <property type="evidence" value="ECO:0007669"/>
    <property type="project" value="InterPro"/>
</dbReference>
<evidence type="ECO:0000256" key="3">
    <source>
        <dbReference type="ARBA" id="ARBA00018111"/>
    </source>
</evidence>
<gene>
    <name evidence="8" type="ORF">KP509_01G025200</name>
</gene>
<evidence type="ECO:0000256" key="1">
    <source>
        <dbReference type="ARBA" id="ARBA00004496"/>
    </source>
</evidence>
<feature type="region of interest" description="Disordered" evidence="5">
    <location>
        <begin position="49"/>
        <end position="70"/>
    </location>
</feature>
<dbReference type="Proteomes" id="UP000825935">
    <property type="component" value="Chromosome 1"/>
</dbReference>
<dbReference type="Gene3D" id="1.10.10.10">
    <property type="entry name" value="Winged helix-like DNA-binding domain superfamily/Winged helix DNA-binding domain"/>
    <property type="match status" value="2"/>
</dbReference>
<dbReference type="InterPro" id="IPR003783">
    <property type="entry name" value="Regulatory_RecX"/>
</dbReference>
<dbReference type="Pfam" id="PF21982">
    <property type="entry name" value="RecX_HTH1"/>
    <property type="match status" value="1"/>
</dbReference>
<dbReference type="InterPro" id="IPR036388">
    <property type="entry name" value="WH-like_DNA-bd_sf"/>
</dbReference>
<dbReference type="Pfam" id="PF02631">
    <property type="entry name" value="RecX_HTH2"/>
    <property type="match status" value="1"/>
</dbReference>